<evidence type="ECO:0000256" key="2">
    <source>
        <dbReference type="ARBA" id="ARBA00010992"/>
    </source>
</evidence>
<dbReference type="EMBL" id="ML978136">
    <property type="protein sequence ID" value="KAF2093853.1"/>
    <property type="molecule type" value="Genomic_DNA"/>
</dbReference>
<evidence type="ECO:0000256" key="5">
    <source>
        <dbReference type="ARBA" id="ARBA00022989"/>
    </source>
</evidence>
<feature type="transmembrane region" description="Helical" evidence="8">
    <location>
        <begin position="65"/>
        <end position="88"/>
    </location>
</feature>
<dbReference type="InterPro" id="IPR005828">
    <property type="entry name" value="MFS_sugar_transport-like"/>
</dbReference>
<feature type="transmembrane region" description="Helical" evidence="8">
    <location>
        <begin position="348"/>
        <end position="371"/>
    </location>
</feature>
<feature type="domain" description="Major facilitator superfamily (MFS) profile" evidence="9">
    <location>
        <begin position="23"/>
        <end position="472"/>
    </location>
</feature>
<evidence type="ECO:0000256" key="4">
    <source>
        <dbReference type="ARBA" id="ARBA00022692"/>
    </source>
</evidence>
<comment type="caution">
    <text evidence="10">The sequence shown here is derived from an EMBL/GenBank/DDBJ whole genome shotgun (WGS) entry which is preliminary data.</text>
</comment>
<name>A0A9P4M1R0_9PEZI</name>
<keyword evidence="11" id="KW-1185">Reference proteome</keyword>
<evidence type="ECO:0000256" key="8">
    <source>
        <dbReference type="SAM" id="Phobius"/>
    </source>
</evidence>
<dbReference type="Pfam" id="PF00083">
    <property type="entry name" value="Sugar_tr"/>
    <property type="match status" value="1"/>
</dbReference>
<dbReference type="PRINTS" id="PR00171">
    <property type="entry name" value="SUGRTRNSPORT"/>
</dbReference>
<feature type="transmembrane region" description="Helical" evidence="8">
    <location>
        <begin position="418"/>
        <end position="437"/>
    </location>
</feature>
<sequence>MQPDQATKKYIVPRPRNLYNFTVALFVAFGSLSYGYASSISAATIGTPAWYDYMNLVDGSSYANSIIGVINCIYSVGGVLGCIANMWLAEYFGRKRTIQISCTIAVIGAAIMTSSQNIPQFVIARVIMGFAIGILVTLVPLYQSEVSPAESRGLMIGLHGVLIGFSYSLTGFVSYGCSFASYGQFQWRFPLAVQMIWPLILFVGMFFLPYSPRWLLAQGREDEAWVTIKRLHQNKSDPEDTYAMAEFRQMREQIAYERRQNATTFFGQAKLAWSRPSYRKRLYLGFLVQAGNQFTGALVVNNYQTTFYNGLGITGRLPLLLVGCFNFVTVPGNLTNGLLIDHIGRRPFIITGCTALCIILSVEAALSAQFAETGSTNKVGLGFGVAFIFLFPVFYSLCLDATMYLVPAEIFPMIIRSFGISWSIMGQWVATTILLGAAPTAFQNIGHNFWIVLIICGAIYGILVYFFLPETKGKTLEEMGVLFGDPVELTFELAMGSEKTQMELIENIEEVPQK</sequence>
<dbReference type="Proteomes" id="UP000799772">
    <property type="component" value="Unassembled WGS sequence"/>
</dbReference>
<proteinExistence type="inferred from homology"/>
<evidence type="ECO:0000256" key="3">
    <source>
        <dbReference type="ARBA" id="ARBA00022448"/>
    </source>
</evidence>
<protein>
    <submittedName>
        <fullName evidence="10">General substrate transporter</fullName>
    </submittedName>
</protein>
<dbReference type="GO" id="GO:0005351">
    <property type="term" value="F:carbohydrate:proton symporter activity"/>
    <property type="evidence" value="ECO:0007669"/>
    <property type="project" value="TreeGrafter"/>
</dbReference>
<dbReference type="PROSITE" id="PS50850">
    <property type="entry name" value="MFS"/>
    <property type="match status" value="1"/>
</dbReference>
<keyword evidence="4 8" id="KW-0812">Transmembrane</keyword>
<dbReference type="OrthoDB" id="6612291at2759"/>
<feature type="transmembrane region" description="Helical" evidence="8">
    <location>
        <begin position="383"/>
        <end position="406"/>
    </location>
</feature>
<evidence type="ECO:0000256" key="6">
    <source>
        <dbReference type="ARBA" id="ARBA00023136"/>
    </source>
</evidence>
<keyword evidence="5 8" id="KW-1133">Transmembrane helix</keyword>
<evidence type="ECO:0000313" key="11">
    <source>
        <dbReference type="Proteomes" id="UP000799772"/>
    </source>
</evidence>
<feature type="transmembrane region" description="Helical" evidence="8">
    <location>
        <begin position="449"/>
        <end position="468"/>
    </location>
</feature>
<dbReference type="InterPro" id="IPR036259">
    <property type="entry name" value="MFS_trans_sf"/>
</dbReference>
<dbReference type="InterPro" id="IPR020846">
    <property type="entry name" value="MFS_dom"/>
</dbReference>
<organism evidence="10 11">
    <name type="scientific">Rhizodiscina lignyota</name>
    <dbReference type="NCBI Taxonomy" id="1504668"/>
    <lineage>
        <taxon>Eukaryota</taxon>
        <taxon>Fungi</taxon>
        <taxon>Dikarya</taxon>
        <taxon>Ascomycota</taxon>
        <taxon>Pezizomycotina</taxon>
        <taxon>Dothideomycetes</taxon>
        <taxon>Pleosporomycetidae</taxon>
        <taxon>Aulographales</taxon>
        <taxon>Rhizodiscinaceae</taxon>
        <taxon>Rhizodiscina</taxon>
    </lineage>
</organism>
<dbReference type="Gene3D" id="1.20.1250.20">
    <property type="entry name" value="MFS general substrate transporter like domains"/>
    <property type="match status" value="1"/>
</dbReference>
<dbReference type="FunFam" id="1.20.1250.20:FF:000134">
    <property type="entry name" value="MFS sugar transporter protein"/>
    <property type="match status" value="1"/>
</dbReference>
<evidence type="ECO:0000313" key="10">
    <source>
        <dbReference type="EMBL" id="KAF2093853.1"/>
    </source>
</evidence>
<feature type="transmembrane region" description="Helical" evidence="8">
    <location>
        <begin position="306"/>
        <end position="328"/>
    </location>
</feature>
<reference evidence="10" key="1">
    <citation type="journal article" date="2020" name="Stud. Mycol.">
        <title>101 Dothideomycetes genomes: a test case for predicting lifestyles and emergence of pathogens.</title>
        <authorList>
            <person name="Haridas S."/>
            <person name="Albert R."/>
            <person name="Binder M."/>
            <person name="Bloem J."/>
            <person name="Labutti K."/>
            <person name="Salamov A."/>
            <person name="Andreopoulos B."/>
            <person name="Baker S."/>
            <person name="Barry K."/>
            <person name="Bills G."/>
            <person name="Bluhm B."/>
            <person name="Cannon C."/>
            <person name="Castanera R."/>
            <person name="Culley D."/>
            <person name="Daum C."/>
            <person name="Ezra D."/>
            <person name="Gonzalez J."/>
            <person name="Henrissat B."/>
            <person name="Kuo A."/>
            <person name="Liang C."/>
            <person name="Lipzen A."/>
            <person name="Lutzoni F."/>
            <person name="Magnuson J."/>
            <person name="Mondo S."/>
            <person name="Nolan M."/>
            <person name="Ohm R."/>
            <person name="Pangilinan J."/>
            <person name="Park H.-J."/>
            <person name="Ramirez L."/>
            <person name="Alfaro M."/>
            <person name="Sun H."/>
            <person name="Tritt A."/>
            <person name="Yoshinaga Y."/>
            <person name="Zwiers L.-H."/>
            <person name="Turgeon B."/>
            <person name="Goodwin S."/>
            <person name="Spatafora J."/>
            <person name="Crous P."/>
            <person name="Grigoriev I."/>
        </authorList>
    </citation>
    <scope>NUCLEOTIDE SEQUENCE</scope>
    <source>
        <strain evidence="10">CBS 133067</strain>
    </source>
</reference>
<feature type="transmembrane region" description="Helical" evidence="8">
    <location>
        <begin position="21"/>
        <end position="45"/>
    </location>
</feature>
<gene>
    <name evidence="10" type="ORF">NA57DRAFT_68900</name>
</gene>
<feature type="transmembrane region" description="Helical" evidence="8">
    <location>
        <begin position="154"/>
        <end position="175"/>
    </location>
</feature>
<comment type="subcellular location">
    <subcellularLocation>
        <location evidence="1">Membrane</location>
        <topology evidence="1">Multi-pass membrane protein</topology>
    </subcellularLocation>
</comment>
<keyword evidence="3 7" id="KW-0813">Transport</keyword>
<dbReference type="PROSITE" id="PS00217">
    <property type="entry name" value="SUGAR_TRANSPORT_2"/>
    <property type="match status" value="1"/>
</dbReference>
<comment type="similarity">
    <text evidence="2 7">Belongs to the major facilitator superfamily. Sugar transporter (TC 2.A.1.1) family.</text>
</comment>
<evidence type="ECO:0000256" key="7">
    <source>
        <dbReference type="RuleBase" id="RU003346"/>
    </source>
</evidence>
<keyword evidence="6 8" id="KW-0472">Membrane</keyword>
<dbReference type="InterPro" id="IPR005829">
    <property type="entry name" value="Sugar_transporter_CS"/>
</dbReference>
<feature type="transmembrane region" description="Helical" evidence="8">
    <location>
        <begin position="187"/>
        <end position="210"/>
    </location>
</feature>
<dbReference type="SUPFAM" id="SSF103473">
    <property type="entry name" value="MFS general substrate transporter"/>
    <property type="match status" value="1"/>
</dbReference>
<accession>A0A9P4M1R0</accession>
<dbReference type="PANTHER" id="PTHR48022">
    <property type="entry name" value="PLASTIDIC GLUCOSE TRANSPORTER 4"/>
    <property type="match status" value="1"/>
</dbReference>
<dbReference type="InterPro" id="IPR050360">
    <property type="entry name" value="MFS_Sugar_Transporters"/>
</dbReference>
<dbReference type="InterPro" id="IPR003663">
    <property type="entry name" value="Sugar/inositol_transpt"/>
</dbReference>
<dbReference type="PANTHER" id="PTHR48022:SF11">
    <property type="entry name" value="MONOSACCHARIDE TRANSPORTER (HXT8), PUTATIVE (AFU_ORTHOLOGUE AFUA_2G08120)-RELATED"/>
    <property type="match status" value="1"/>
</dbReference>
<evidence type="ECO:0000256" key="1">
    <source>
        <dbReference type="ARBA" id="ARBA00004141"/>
    </source>
</evidence>
<dbReference type="AlphaFoldDB" id="A0A9P4M1R0"/>
<feature type="transmembrane region" description="Helical" evidence="8">
    <location>
        <begin position="122"/>
        <end position="142"/>
    </location>
</feature>
<evidence type="ECO:0000259" key="9">
    <source>
        <dbReference type="PROSITE" id="PS50850"/>
    </source>
</evidence>
<dbReference type="NCBIfam" id="TIGR00879">
    <property type="entry name" value="SP"/>
    <property type="match status" value="1"/>
</dbReference>
<dbReference type="GO" id="GO:0016020">
    <property type="term" value="C:membrane"/>
    <property type="evidence" value="ECO:0007669"/>
    <property type="project" value="UniProtKB-SubCell"/>
</dbReference>